<dbReference type="Proteomes" id="UP000006813">
    <property type="component" value="Unassembled WGS sequence"/>
</dbReference>
<gene>
    <name evidence="2" type="ORF">GW7_21796</name>
</gene>
<evidence type="ECO:0000313" key="3">
    <source>
        <dbReference type="Proteomes" id="UP000006813"/>
    </source>
</evidence>
<accession>G5C4L1</accession>
<organism evidence="2 3">
    <name type="scientific">Heterocephalus glaber</name>
    <name type="common">Naked mole rat</name>
    <dbReference type="NCBI Taxonomy" id="10181"/>
    <lineage>
        <taxon>Eukaryota</taxon>
        <taxon>Metazoa</taxon>
        <taxon>Chordata</taxon>
        <taxon>Craniata</taxon>
        <taxon>Vertebrata</taxon>
        <taxon>Euteleostomi</taxon>
        <taxon>Mammalia</taxon>
        <taxon>Eutheria</taxon>
        <taxon>Euarchontoglires</taxon>
        <taxon>Glires</taxon>
        <taxon>Rodentia</taxon>
        <taxon>Hystricomorpha</taxon>
        <taxon>Bathyergidae</taxon>
        <taxon>Heterocephalus</taxon>
    </lineage>
</organism>
<evidence type="ECO:0000256" key="1">
    <source>
        <dbReference type="SAM" id="MobiDB-lite"/>
    </source>
</evidence>
<proteinExistence type="predicted"/>
<reference evidence="2 3" key="1">
    <citation type="journal article" date="2011" name="Nature">
        <title>Genome sequencing reveals insights into physiology and longevity of the naked mole rat.</title>
        <authorList>
            <person name="Kim E.B."/>
            <person name="Fang X."/>
            <person name="Fushan A.A."/>
            <person name="Huang Z."/>
            <person name="Lobanov A.V."/>
            <person name="Han L."/>
            <person name="Marino S.M."/>
            <person name="Sun X."/>
            <person name="Turanov A.A."/>
            <person name="Yang P."/>
            <person name="Yim S.H."/>
            <person name="Zhao X."/>
            <person name="Kasaikina M.V."/>
            <person name="Stoletzki N."/>
            <person name="Peng C."/>
            <person name="Polak P."/>
            <person name="Xiong Z."/>
            <person name="Kiezun A."/>
            <person name="Zhu Y."/>
            <person name="Chen Y."/>
            <person name="Kryukov G.V."/>
            <person name="Zhang Q."/>
            <person name="Peshkin L."/>
            <person name="Yang L."/>
            <person name="Bronson R.T."/>
            <person name="Buffenstein R."/>
            <person name="Wang B."/>
            <person name="Han C."/>
            <person name="Li Q."/>
            <person name="Chen L."/>
            <person name="Zhao W."/>
            <person name="Sunyaev S.R."/>
            <person name="Park T.J."/>
            <person name="Zhang G."/>
            <person name="Wang J."/>
            <person name="Gladyshev V.N."/>
        </authorList>
    </citation>
    <scope>NUCLEOTIDE SEQUENCE [LARGE SCALE GENOMIC DNA]</scope>
</reference>
<evidence type="ECO:0000313" key="2">
    <source>
        <dbReference type="EMBL" id="EHB16505.1"/>
    </source>
</evidence>
<dbReference type="AlphaFoldDB" id="G5C4L1"/>
<name>G5C4L1_HETGA</name>
<sequence length="80" mass="8594">MRGTEHAAKAPPARREDSRAQAERRARDSPVTWAGTLGPPFCKATGRGERAPVPTATRGFSERISKFLALAPAQLLNPPS</sequence>
<feature type="region of interest" description="Disordered" evidence="1">
    <location>
        <begin position="1"/>
        <end position="54"/>
    </location>
</feature>
<dbReference type="EMBL" id="JH173384">
    <property type="protein sequence ID" value="EHB16505.1"/>
    <property type="molecule type" value="Genomic_DNA"/>
</dbReference>
<dbReference type="InParanoid" id="G5C4L1"/>
<feature type="compositionally biased region" description="Basic and acidic residues" evidence="1">
    <location>
        <begin position="1"/>
        <end position="28"/>
    </location>
</feature>
<protein>
    <submittedName>
        <fullName evidence="2">Uncharacterized protein</fullName>
    </submittedName>
</protein>